<evidence type="ECO:0000313" key="2">
    <source>
        <dbReference type="EMBL" id="GAW82019.1"/>
    </source>
</evidence>
<keyword evidence="1" id="KW-0812">Transmembrane</keyword>
<name>A0A1Y1JHL0_PLAGO</name>
<evidence type="ECO:0000313" key="3">
    <source>
        <dbReference type="Proteomes" id="UP000195521"/>
    </source>
</evidence>
<evidence type="ECO:0000256" key="1">
    <source>
        <dbReference type="SAM" id="Phobius"/>
    </source>
</evidence>
<protein>
    <submittedName>
        <fullName evidence="2">Variable surface protein</fullName>
    </submittedName>
</protein>
<feature type="transmembrane region" description="Helical" evidence="1">
    <location>
        <begin position="308"/>
        <end position="334"/>
    </location>
</feature>
<dbReference type="GeneID" id="39748751"/>
<dbReference type="AlphaFoldDB" id="A0A1Y1JHL0"/>
<keyword evidence="1" id="KW-1133">Transmembrane helix</keyword>
<dbReference type="Proteomes" id="UP000195521">
    <property type="component" value="Unassembled WGS sequence"/>
</dbReference>
<reference evidence="3" key="1">
    <citation type="submission" date="2017-04" db="EMBL/GenBank/DDBJ databases">
        <title>Plasmodium gonderi genome.</title>
        <authorList>
            <person name="Arisue N."/>
            <person name="Honma H."/>
            <person name="Kawai S."/>
            <person name="Tougan T."/>
            <person name="Tanabe K."/>
            <person name="Horii T."/>
        </authorList>
    </citation>
    <scope>NUCLEOTIDE SEQUENCE [LARGE SCALE GENOMIC DNA]</scope>
    <source>
        <strain evidence="3">ATCC 30045</strain>
    </source>
</reference>
<proteinExistence type="predicted"/>
<organism evidence="2 3">
    <name type="scientific">Plasmodium gonderi</name>
    <dbReference type="NCBI Taxonomy" id="77519"/>
    <lineage>
        <taxon>Eukaryota</taxon>
        <taxon>Sar</taxon>
        <taxon>Alveolata</taxon>
        <taxon>Apicomplexa</taxon>
        <taxon>Aconoidasida</taxon>
        <taxon>Haemosporida</taxon>
        <taxon>Plasmodiidae</taxon>
        <taxon>Plasmodium</taxon>
        <taxon>Plasmodium (Plasmodium)</taxon>
    </lineage>
</organism>
<keyword evidence="3" id="KW-1185">Reference proteome</keyword>
<dbReference type="Pfam" id="PF05795">
    <property type="entry name" value="Plasmodium_Vir"/>
    <property type="match status" value="1"/>
</dbReference>
<keyword evidence="1" id="KW-0472">Membrane</keyword>
<comment type="caution">
    <text evidence="2">The sequence shown here is derived from an EMBL/GenBank/DDBJ whole genome shotgun (WGS) entry which is preliminary data.</text>
</comment>
<dbReference type="InterPro" id="IPR008780">
    <property type="entry name" value="Plasmodium_Vir"/>
</dbReference>
<gene>
    <name evidence="2" type="ORF">PGO_120100</name>
</gene>
<accession>A0A1Y1JHL0</accession>
<sequence>MACIYIENDLKELPSKKVYHSFENADDNCVHSHNYDGVARLINNEEWLNGYHNKIRNVLCYVYEKKSTEQFNSTECDYLYFWLGYVLHSDLIYSIKFRTIMETLKYFLNSVDLGGICTYDNYYYNIAFDDFMEFKLLFDFSKDYDHLDKLLSKGNRICNRVFRNYLVKYIIIYYKFKNNCNTSNNKDVHCEFFNTLFGRKTQEDLRGWNCILEESNTNHTTQEKHQDIAPRSPDQGIQRRETYTIVNDDNQGKQVNQPVSQDAYMNADLQNLIYELSEDSHLANVNTKFSPLMNILDSPSANSTSKSIVISSLVIGITVFSILLCKFTPVGYWLKKTIQGKSKRKRNIIIDRNIIEDYAIPEDLDSPRRFNVRYSHI</sequence>
<dbReference type="EMBL" id="BDQF01000013">
    <property type="protein sequence ID" value="GAW82019.1"/>
    <property type="molecule type" value="Genomic_DNA"/>
</dbReference>
<dbReference type="RefSeq" id="XP_028544608.1">
    <property type="nucleotide sequence ID" value="XM_028688807.1"/>
</dbReference>